<organism evidence="2 3">
    <name type="scientific">Endozoicomonas elysicola</name>
    <dbReference type="NCBI Taxonomy" id="305900"/>
    <lineage>
        <taxon>Bacteria</taxon>
        <taxon>Pseudomonadati</taxon>
        <taxon>Pseudomonadota</taxon>
        <taxon>Gammaproteobacteria</taxon>
        <taxon>Oceanospirillales</taxon>
        <taxon>Endozoicomonadaceae</taxon>
        <taxon>Endozoicomonas</taxon>
    </lineage>
</organism>
<dbReference type="eggNOG" id="COG3419">
    <property type="taxonomic scope" value="Bacteria"/>
</dbReference>
<feature type="region of interest" description="Disordered" evidence="1">
    <location>
        <begin position="679"/>
        <end position="710"/>
    </location>
</feature>
<keyword evidence="3" id="KW-1185">Reference proteome</keyword>
<name>A0A081KFB1_9GAMM</name>
<comment type="caution">
    <text evidence="2">The sequence shown here is derived from an EMBL/GenBank/DDBJ whole genome shotgun (WGS) entry which is preliminary data.</text>
</comment>
<feature type="compositionally biased region" description="Basic and acidic residues" evidence="1">
    <location>
        <begin position="685"/>
        <end position="703"/>
    </location>
</feature>
<sequence length="1522" mass="165209">MSFDHELFKKAYSDYSDVDGDGGMDVVYDDSIDYYGYFEPNWCYNYGSGRFQPVSAATGANSHFCTTPGGPWSGNFLNWASMTRMDLIRKVLYGGKRSTDTPTQTVLERAEIPFDFHAFGKIYDGPNVNRLTPYTSGAITLCNLSDTANGAPLLRIRTSADATWGALRGRRCEGTSVADFNVRVEACHATLSSSDCVQYGAVRKPIGLIQQYHDQVEFGLVSGSFEKNTGGGVLRKNISFATDEFDQSNGRFNNNSGMISTIDAFRVSEYNYSSERYNCNGSSPVSCRDWGNPISEIYLEALRYISGESNPSSDYAVTSSNDLNLPTPTWQDPYTTTNRCANCAIIVLSTGQNSYDGDNYSSIGDLLSGGLTKLNQLTDEVGNNEPGLTFPGNFLVGSNGSAGITQCEPKSLTGLSEARGVCPEVPQYQGSYYVAGLASYAKTADLRADLDGTQNIVTYGVELAQTVPSLSFAVPDGAGNTNVVGFSPICQTISFTRGALDETGYYPCRFLDVDVESFSYNASGALESISFHMGWADETFGGDGDTDMTASYTVTIQNNNLRVRLHNPVFRGANAFRLGYSVSGVSGSNGMALDADYNAVYAAVGGTNTAYDDGDSESALIIRTSTTAGGGQFSCDATNDCTLVTPNDVTKNYTPSNNLASVLPKPLLMAAKYGGFTDLDSDGTPNHDADRDGTPDDSREWDNKNNLTGSLGADGIPDNYFFSNNPALLEEQLSRILKDIASRISSASNVALVSNSASGAGTAVQALFRPKVKINNVEIGWVGLLNSLFIDSKGNLREDSNGNDQLDDYSTDFAVNLFFDASVNQTLVQRYSSSDGGTTLVPQGSTSSLDSLKPVWSAHEELMNLTNVLWQRTYTDPSSMGRYMFTWIDSNNDGVVGATEEKPMITSTFGSGNEGYLGVSSGTVDTLMKYIRGEDQPGYRSRSVDYDNDGDLDVWRLGDIINSNPLSVSKPAGFYGDSRSYNPNDSTFLEFIQQYEDRRQVIYVGSNGGSIHAFNAGFWDEANQQFALSQNGETSHPLGGELWAYTPMNLLPHLQWLSDPAYPHVYYMDGQPLIFDANIFPADADHPKGWGTVLVMGMGLGGGAIDISVGGSTVTRRSAYVIMDITNPEKPPKVLAEITHPEMGFTTMRPELIQRRLPDSSGDYSAPQINEWYLVFGSGPRGTGVSGIRDALDNATSDQNLKVFIYDLRNKQFLTRFAPYDTGLSSSYSGDMSVIDWDKDNYDDAVYFGSISTSTLGGELLRINIEDSSTNNWDVTTLLDIGRPITSKPLAITNNEGERWIFSGTGRELIRSDSLDTSQEYFFGVKEPKNASGFTYGQVLKNDLVNTTDIEVRGNGDFSSTFSIRPGVTVDNFNALKDAMVNEAGWINYFEHDGTNPSNKSTSSPVSTFALLLFTEYQPPADQCQVDGNSFLRAQHYQTGTAIPANIQRVLTTGTITDSSISVKRVALGAGMAPAPIIHQSGDGKTSVIVQGEAGNISSTSLEYSISDQGRQSWRQIHNIPR</sequence>
<reference evidence="2 3" key="1">
    <citation type="submission" date="2014-06" db="EMBL/GenBank/DDBJ databases">
        <title>Whole Genome Sequences of Three Symbiotic Endozoicomonas Bacteria.</title>
        <authorList>
            <person name="Neave M.J."/>
            <person name="Apprill A."/>
            <person name="Voolstra C.R."/>
        </authorList>
    </citation>
    <scope>NUCLEOTIDE SEQUENCE [LARGE SCALE GENOMIC DNA]</scope>
    <source>
        <strain evidence="2 3">DSM 22380</strain>
    </source>
</reference>
<dbReference type="STRING" id="305900.GV64_20810"/>
<evidence type="ECO:0000313" key="2">
    <source>
        <dbReference type="EMBL" id="KEI72837.1"/>
    </source>
</evidence>
<dbReference type="Proteomes" id="UP000027997">
    <property type="component" value="Unassembled WGS sequence"/>
</dbReference>
<proteinExistence type="predicted"/>
<evidence type="ECO:0008006" key="4">
    <source>
        <dbReference type="Google" id="ProtNLM"/>
    </source>
</evidence>
<protein>
    <recommendedName>
        <fullName evidence="4">PilC beta-propeller domain-containing protein</fullName>
    </recommendedName>
</protein>
<evidence type="ECO:0000313" key="3">
    <source>
        <dbReference type="Proteomes" id="UP000027997"/>
    </source>
</evidence>
<evidence type="ECO:0000256" key="1">
    <source>
        <dbReference type="SAM" id="MobiDB-lite"/>
    </source>
</evidence>
<accession>A0A081KFB1</accession>
<dbReference type="EMBL" id="JOJP01000001">
    <property type="protein sequence ID" value="KEI72837.1"/>
    <property type="molecule type" value="Genomic_DNA"/>
</dbReference>
<gene>
    <name evidence="2" type="ORF">GV64_20810</name>
</gene>